<feature type="compositionally biased region" description="Low complexity" evidence="1">
    <location>
        <begin position="39"/>
        <end position="52"/>
    </location>
</feature>
<accession>A0A9P7E0L9</accession>
<evidence type="ECO:0000256" key="2">
    <source>
        <dbReference type="SAM" id="Phobius"/>
    </source>
</evidence>
<keyword evidence="2" id="KW-0812">Transmembrane</keyword>
<feature type="region of interest" description="Disordered" evidence="1">
    <location>
        <begin position="1"/>
        <end position="52"/>
    </location>
</feature>
<dbReference type="Proteomes" id="UP000807769">
    <property type="component" value="Unassembled WGS sequence"/>
</dbReference>
<keyword evidence="2" id="KW-1133">Transmembrane helix</keyword>
<dbReference type="EMBL" id="JABBWG010000042">
    <property type="protein sequence ID" value="KAG1807643.1"/>
    <property type="molecule type" value="Genomic_DNA"/>
</dbReference>
<feature type="transmembrane region" description="Helical" evidence="2">
    <location>
        <begin position="605"/>
        <end position="625"/>
    </location>
</feature>
<dbReference type="AlphaFoldDB" id="A0A9P7E0L9"/>
<organism evidence="3 4">
    <name type="scientific">Suillus subaureus</name>
    <dbReference type="NCBI Taxonomy" id="48587"/>
    <lineage>
        <taxon>Eukaryota</taxon>
        <taxon>Fungi</taxon>
        <taxon>Dikarya</taxon>
        <taxon>Basidiomycota</taxon>
        <taxon>Agaricomycotina</taxon>
        <taxon>Agaricomycetes</taxon>
        <taxon>Agaricomycetidae</taxon>
        <taxon>Boletales</taxon>
        <taxon>Suillineae</taxon>
        <taxon>Suillaceae</taxon>
        <taxon>Suillus</taxon>
    </lineage>
</organism>
<dbReference type="OrthoDB" id="2621215at2759"/>
<name>A0A9P7E0L9_9AGAM</name>
<gene>
    <name evidence="3" type="ORF">BJ212DRAFT_1536049</name>
</gene>
<reference evidence="3" key="1">
    <citation type="journal article" date="2020" name="New Phytol.">
        <title>Comparative genomics reveals dynamic genome evolution in host specialist ectomycorrhizal fungi.</title>
        <authorList>
            <person name="Lofgren L.A."/>
            <person name="Nguyen N.H."/>
            <person name="Vilgalys R."/>
            <person name="Ruytinx J."/>
            <person name="Liao H.L."/>
            <person name="Branco S."/>
            <person name="Kuo A."/>
            <person name="LaButti K."/>
            <person name="Lipzen A."/>
            <person name="Andreopoulos W."/>
            <person name="Pangilinan J."/>
            <person name="Riley R."/>
            <person name="Hundley H."/>
            <person name="Na H."/>
            <person name="Barry K."/>
            <person name="Grigoriev I.V."/>
            <person name="Stajich J.E."/>
            <person name="Kennedy P.G."/>
        </authorList>
    </citation>
    <scope>NUCLEOTIDE SEQUENCE</scope>
    <source>
        <strain evidence="3">MN1</strain>
    </source>
</reference>
<protein>
    <submittedName>
        <fullName evidence="3">Uncharacterized protein</fullName>
    </submittedName>
</protein>
<proteinExistence type="predicted"/>
<feature type="compositionally biased region" description="Pro residues" evidence="1">
    <location>
        <begin position="72"/>
        <end position="83"/>
    </location>
</feature>
<evidence type="ECO:0000313" key="4">
    <source>
        <dbReference type="Proteomes" id="UP000807769"/>
    </source>
</evidence>
<sequence length="746" mass="82327">MGLVGYHVSSDSPVGDPSHPSMNPASDLDMQSHPMPLKSTSIPIPSQTPSSSTSIMAMSLLTPLASLALPASTPPSTPPPSEPPRLSSSLRPDITSPLSTDSKSAVPGQLPVVESEGFAELLGPVPRMGSPGLANESHCHDLEDSEYNKLLDEIIQWAHCTIKQTFPAYPHWDNPNLGNSTLRSLPHTSLNCCSVRTGRTRKKTNEFLSSRLQPNVDGNWFHSKENSYSDGGKMTSKSTGEYGTKPLYRMLGYFTLALKVMQLINNTLAVTGLMNIVHDMVTKLGIWAKGGANLNIKLPQGWQWPGIVSPHQQPAQLQEGTLSPHVTPGNLPTCTPSVNESWLVLGSPTQRHLQSLSSHFMSLTPVSSLKSLLKPYMSLDAQELTSFLDTSSASMGEEEVNSDLEDTFKLTPQPHIETSHTLPSTKPNNPIAIPTRSASILSGGTSLLHRFTHWADQNNIKLSTSVVQFLENSKSDFTEIFGVGPAEYTVIEQFCEDFGLKPRLSYIHSQHTILLEMPLGLHETPMATIQSAFHNFFRDIPYPKRQLINVNLLTNISQDGAIPDLRISIQNVWDWQLTLIIPAIGKSTFSQHLTPLYIKLKAAVAANPALLMIIMVVVQELCLYFSPKRHSTAYNVLLNEPKCSWDDFHLAADGGDPALDRPIIVEGHTWASLKSVHLKDPSIRFQLEIDNFIDSLLGGMTKTAYDHYQKWHNSTLQPRKLKHTIHCAGIHEDAPAFNTRAQKRQY</sequence>
<dbReference type="RefSeq" id="XP_041188177.1">
    <property type="nucleotide sequence ID" value="XM_041341814.1"/>
</dbReference>
<evidence type="ECO:0000313" key="3">
    <source>
        <dbReference type="EMBL" id="KAG1807643.1"/>
    </source>
</evidence>
<keyword evidence="4" id="KW-1185">Reference proteome</keyword>
<dbReference type="GeneID" id="64635830"/>
<feature type="region of interest" description="Disordered" evidence="1">
    <location>
        <begin position="68"/>
        <end position="108"/>
    </location>
</feature>
<keyword evidence="2" id="KW-0472">Membrane</keyword>
<evidence type="ECO:0000256" key="1">
    <source>
        <dbReference type="SAM" id="MobiDB-lite"/>
    </source>
</evidence>
<comment type="caution">
    <text evidence="3">The sequence shown here is derived from an EMBL/GenBank/DDBJ whole genome shotgun (WGS) entry which is preliminary data.</text>
</comment>